<feature type="compositionally biased region" description="Basic and acidic residues" evidence="7">
    <location>
        <begin position="533"/>
        <end position="549"/>
    </location>
</feature>
<comment type="caution">
    <text evidence="11">The sequence shown here is derived from an EMBL/GenBank/DDBJ whole genome shotgun (WGS) entry which is preliminary data.</text>
</comment>
<comment type="similarity">
    <text evidence="2">Belongs to the major facilitator superfamily. Sugar transporter (TC 2.A.1.1) family.</text>
</comment>
<evidence type="ECO:0000256" key="4">
    <source>
        <dbReference type="ARBA" id="ARBA00022692"/>
    </source>
</evidence>
<dbReference type="PANTHER" id="PTHR48022">
    <property type="entry name" value="PLASTIDIC GLUCOSE TRANSPORTER 4"/>
    <property type="match status" value="1"/>
</dbReference>
<feature type="domain" description="Major facilitator superfamily (MFS) profile" evidence="10">
    <location>
        <begin position="19"/>
        <end position="472"/>
    </location>
</feature>
<dbReference type="KEGG" id="amus:LMH87_012113"/>
<evidence type="ECO:0000256" key="3">
    <source>
        <dbReference type="ARBA" id="ARBA00022448"/>
    </source>
</evidence>
<feature type="transmembrane region" description="Helical" evidence="8">
    <location>
        <begin position="345"/>
        <end position="363"/>
    </location>
</feature>
<dbReference type="InterPro" id="IPR003663">
    <property type="entry name" value="Sugar/inositol_transpt"/>
</dbReference>
<evidence type="ECO:0000256" key="8">
    <source>
        <dbReference type="SAM" id="Phobius"/>
    </source>
</evidence>
<evidence type="ECO:0000256" key="6">
    <source>
        <dbReference type="ARBA" id="ARBA00023136"/>
    </source>
</evidence>
<dbReference type="RefSeq" id="XP_056053126.1">
    <property type="nucleotide sequence ID" value="XM_056201367.1"/>
</dbReference>
<keyword evidence="5 8" id="KW-1133">Transmembrane helix</keyword>
<evidence type="ECO:0000256" key="5">
    <source>
        <dbReference type="ARBA" id="ARBA00022989"/>
    </source>
</evidence>
<accession>A0A9W8QCQ4</accession>
<protein>
    <recommendedName>
        <fullName evidence="10">Major facilitator superfamily (MFS) profile domain-containing protein</fullName>
    </recommendedName>
</protein>
<sequence>MARLQVWRHAPGKAVLFFTDVVSATSLIFEGYNQGVMGTVTSTPGFIDMAKIGSNGVVTDSVRQGGLISAYYFGGMWGCFLGGWVGDKIGRKRGMIVGVFFGILGAGLMSGSINASMFICARVIAGLSIGFINVIVLPWVSEIAESHDRGAKFSLVFIANFIGIVIAYWLNFGVRNTGVDFRWRFPLAFMAIPLLIVAATLPFLPESPRWLLSKGKRPESVEILCKIRGDLSPDDPKIVTELAQLDATFASKPQKRGELINMLLGGRYSGSLHLGRRAAMGCALQWIQQWTGILAIVGWASELFRLAGFDAYKSLWLAGLANTCGIPGTAAAALVIDRMGRVKSLVVSFVIQGIALFLIAAFVKTSQDAAATNPAESVRLGTAAASFVFVYIWFFTMFNIVPTWIYGTEIWPQEIRAKGYSFTIFGWAAGSGMTQFVIPIMLQKLGYKTYIFFGAMNIVAMPIVWYLYPEVARRSLEEMNLLFTSDSLLVSKNMKAYHQRIEDAGGDVAVASRRLLDEVDGNDEETQRTGGNPEDKFVEPLYQDETKPQ</sequence>
<dbReference type="EMBL" id="JAJHUN010000009">
    <property type="protein sequence ID" value="KAJ4151412.1"/>
    <property type="molecule type" value="Genomic_DNA"/>
</dbReference>
<feature type="transmembrane region" description="Helical" evidence="8">
    <location>
        <begin position="123"/>
        <end position="141"/>
    </location>
</feature>
<dbReference type="GO" id="GO:0016020">
    <property type="term" value="C:membrane"/>
    <property type="evidence" value="ECO:0007669"/>
    <property type="project" value="UniProtKB-SubCell"/>
</dbReference>
<feature type="transmembrane region" description="Helical" evidence="8">
    <location>
        <begin position="383"/>
        <end position="407"/>
    </location>
</feature>
<dbReference type="InterPro" id="IPR036259">
    <property type="entry name" value="MFS_trans_sf"/>
</dbReference>
<name>A0A9W8QCQ4_AKAMU</name>
<dbReference type="Gene3D" id="1.20.1250.20">
    <property type="entry name" value="MFS general substrate transporter like domains"/>
    <property type="match status" value="1"/>
</dbReference>
<feature type="transmembrane region" description="Helical" evidence="8">
    <location>
        <begin position="97"/>
        <end position="117"/>
    </location>
</feature>
<dbReference type="GO" id="GO:0005351">
    <property type="term" value="F:carbohydrate:proton symporter activity"/>
    <property type="evidence" value="ECO:0007669"/>
    <property type="project" value="TreeGrafter"/>
</dbReference>
<comment type="subcellular location">
    <subcellularLocation>
        <location evidence="1">Membrane</location>
        <topology evidence="1">Multi-pass membrane protein</topology>
    </subcellularLocation>
</comment>
<dbReference type="AlphaFoldDB" id="A0A9W8QCQ4"/>
<feature type="transmembrane region" description="Helical" evidence="8">
    <location>
        <begin position="68"/>
        <end position="85"/>
    </location>
</feature>
<evidence type="ECO:0000256" key="1">
    <source>
        <dbReference type="ARBA" id="ARBA00004141"/>
    </source>
</evidence>
<feature type="transmembrane region" description="Helical" evidence="8">
    <location>
        <begin position="315"/>
        <end position="336"/>
    </location>
</feature>
<feature type="transmembrane region" description="Helical" evidence="8">
    <location>
        <begin position="419"/>
        <end position="438"/>
    </location>
</feature>
<dbReference type="GeneID" id="80899272"/>
<feature type="signal peptide" evidence="9">
    <location>
        <begin position="1"/>
        <end position="24"/>
    </location>
</feature>
<dbReference type="Pfam" id="PF00083">
    <property type="entry name" value="Sugar_tr"/>
    <property type="match status" value="1"/>
</dbReference>
<proteinExistence type="inferred from homology"/>
<evidence type="ECO:0000256" key="9">
    <source>
        <dbReference type="SAM" id="SignalP"/>
    </source>
</evidence>
<evidence type="ECO:0000259" key="10">
    <source>
        <dbReference type="PROSITE" id="PS50850"/>
    </source>
</evidence>
<dbReference type="PROSITE" id="PS50850">
    <property type="entry name" value="MFS"/>
    <property type="match status" value="1"/>
</dbReference>
<dbReference type="InterPro" id="IPR020846">
    <property type="entry name" value="MFS_dom"/>
</dbReference>
<feature type="transmembrane region" description="Helical" evidence="8">
    <location>
        <begin position="153"/>
        <end position="171"/>
    </location>
</feature>
<keyword evidence="3" id="KW-0813">Transport</keyword>
<evidence type="ECO:0000256" key="2">
    <source>
        <dbReference type="ARBA" id="ARBA00010992"/>
    </source>
</evidence>
<feature type="transmembrane region" description="Helical" evidence="8">
    <location>
        <begin position="183"/>
        <end position="204"/>
    </location>
</feature>
<evidence type="ECO:0000313" key="12">
    <source>
        <dbReference type="Proteomes" id="UP001144673"/>
    </source>
</evidence>
<dbReference type="Proteomes" id="UP001144673">
    <property type="component" value="Chromosome 4"/>
</dbReference>
<keyword evidence="9" id="KW-0732">Signal</keyword>
<evidence type="ECO:0000256" key="7">
    <source>
        <dbReference type="SAM" id="MobiDB-lite"/>
    </source>
</evidence>
<feature type="transmembrane region" description="Helical" evidence="8">
    <location>
        <begin position="450"/>
        <end position="468"/>
    </location>
</feature>
<evidence type="ECO:0000313" key="11">
    <source>
        <dbReference type="EMBL" id="KAJ4151412.1"/>
    </source>
</evidence>
<dbReference type="PANTHER" id="PTHR48022:SF78">
    <property type="entry name" value="MONOSACCHARIDE TRANSPORTER, PUTATIVE (AFU_ORTHOLOGUE AFUA_2G02110)-RELATED"/>
    <property type="match status" value="1"/>
</dbReference>
<feature type="transmembrane region" description="Helical" evidence="8">
    <location>
        <begin position="278"/>
        <end position="300"/>
    </location>
</feature>
<dbReference type="InterPro" id="IPR050360">
    <property type="entry name" value="MFS_Sugar_Transporters"/>
</dbReference>
<dbReference type="SUPFAM" id="SSF103473">
    <property type="entry name" value="MFS general substrate transporter"/>
    <property type="match status" value="1"/>
</dbReference>
<feature type="region of interest" description="Disordered" evidence="7">
    <location>
        <begin position="519"/>
        <end position="549"/>
    </location>
</feature>
<feature type="chain" id="PRO_5040983466" description="Major facilitator superfamily (MFS) profile domain-containing protein" evidence="9">
    <location>
        <begin position="25"/>
        <end position="549"/>
    </location>
</feature>
<dbReference type="InterPro" id="IPR005828">
    <property type="entry name" value="MFS_sugar_transport-like"/>
</dbReference>
<reference evidence="11" key="1">
    <citation type="journal article" date="2023" name="Access Microbiol">
        <title>De-novo genome assembly for Akanthomyces muscarius, a biocontrol agent of insect agricultural pests.</title>
        <authorList>
            <person name="Erdos Z."/>
            <person name="Studholme D.J."/>
            <person name="Raymond B."/>
            <person name="Sharma M."/>
        </authorList>
    </citation>
    <scope>NUCLEOTIDE SEQUENCE</scope>
    <source>
        <strain evidence="11">Ve6</strain>
    </source>
</reference>
<keyword evidence="6 8" id="KW-0472">Membrane</keyword>
<dbReference type="PRINTS" id="PR00171">
    <property type="entry name" value="SUGRTRNSPORT"/>
</dbReference>
<gene>
    <name evidence="11" type="ORF">LMH87_012113</name>
</gene>
<keyword evidence="12" id="KW-1185">Reference proteome</keyword>
<organism evidence="11 12">
    <name type="scientific">Akanthomyces muscarius</name>
    <name type="common">Entomopathogenic fungus</name>
    <name type="synonym">Lecanicillium muscarium</name>
    <dbReference type="NCBI Taxonomy" id="2231603"/>
    <lineage>
        <taxon>Eukaryota</taxon>
        <taxon>Fungi</taxon>
        <taxon>Dikarya</taxon>
        <taxon>Ascomycota</taxon>
        <taxon>Pezizomycotina</taxon>
        <taxon>Sordariomycetes</taxon>
        <taxon>Hypocreomycetidae</taxon>
        <taxon>Hypocreales</taxon>
        <taxon>Cordycipitaceae</taxon>
        <taxon>Akanthomyces</taxon>
    </lineage>
</organism>
<keyword evidence="4 8" id="KW-0812">Transmembrane</keyword>